<dbReference type="STRING" id="1586267.GCA_001418685_00346"/>
<dbReference type="InterPro" id="IPR001296">
    <property type="entry name" value="Glyco_trans_1"/>
</dbReference>
<dbReference type="PANTHER" id="PTHR46401:SF2">
    <property type="entry name" value="GLYCOSYLTRANSFERASE WBBK-RELATED"/>
    <property type="match status" value="1"/>
</dbReference>
<dbReference type="Pfam" id="PF00534">
    <property type="entry name" value="Glycos_transf_1"/>
    <property type="match status" value="1"/>
</dbReference>
<evidence type="ECO:0000259" key="3">
    <source>
        <dbReference type="Pfam" id="PF13439"/>
    </source>
</evidence>
<dbReference type="SUPFAM" id="SSF53756">
    <property type="entry name" value="UDP-Glycosyltransferase/glycogen phosphorylase"/>
    <property type="match status" value="1"/>
</dbReference>
<dbReference type="Proteomes" id="UP000182761">
    <property type="component" value="Unassembled WGS sequence"/>
</dbReference>
<keyword evidence="1 4" id="KW-0808">Transferase</keyword>
<dbReference type="Pfam" id="PF13439">
    <property type="entry name" value="Glyco_transf_4"/>
    <property type="match status" value="1"/>
</dbReference>
<dbReference type="PANTHER" id="PTHR46401">
    <property type="entry name" value="GLYCOSYLTRANSFERASE WBBK-RELATED"/>
    <property type="match status" value="1"/>
</dbReference>
<gene>
    <name evidence="4" type="ORF">Ga0061079_10268</name>
</gene>
<dbReference type="GO" id="GO:0009103">
    <property type="term" value="P:lipopolysaccharide biosynthetic process"/>
    <property type="evidence" value="ECO:0007669"/>
    <property type="project" value="TreeGrafter"/>
</dbReference>
<dbReference type="Gene3D" id="3.40.50.2000">
    <property type="entry name" value="Glycogen Phosphorylase B"/>
    <property type="match status" value="2"/>
</dbReference>
<dbReference type="InterPro" id="IPR028098">
    <property type="entry name" value="Glyco_trans_4-like_N"/>
</dbReference>
<dbReference type="GO" id="GO:0016757">
    <property type="term" value="F:glycosyltransferase activity"/>
    <property type="evidence" value="ECO:0007669"/>
    <property type="project" value="InterPro"/>
</dbReference>
<evidence type="ECO:0000256" key="1">
    <source>
        <dbReference type="ARBA" id="ARBA00022679"/>
    </source>
</evidence>
<feature type="domain" description="Glycosyl transferase family 1" evidence="2">
    <location>
        <begin position="180"/>
        <end position="345"/>
    </location>
</feature>
<dbReference type="CDD" id="cd03809">
    <property type="entry name" value="GT4_MtfB-like"/>
    <property type="match status" value="1"/>
</dbReference>
<evidence type="ECO:0000259" key="2">
    <source>
        <dbReference type="Pfam" id="PF00534"/>
    </source>
</evidence>
<reference evidence="4 5" key="1">
    <citation type="submission" date="2016-01" db="EMBL/GenBank/DDBJ databases">
        <authorList>
            <person name="McClelland M."/>
            <person name="Jain A."/>
            <person name="Saraogi P."/>
            <person name="Mendelson R."/>
            <person name="Westerman R."/>
            <person name="SanMiguel P."/>
            <person name="Csonka L."/>
        </authorList>
    </citation>
    <scope>NUCLEOTIDE SEQUENCE [LARGE SCALE GENOMIC DNA]</scope>
    <source>
        <strain evidence="4 5">R-53146</strain>
    </source>
</reference>
<evidence type="ECO:0000313" key="4">
    <source>
        <dbReference type="EMBL" id="CVK15522.1"/>
    </source>
</evidence>
<name>A0A0X3AMC6_9FLAO</name>
<dbReference type="OrthoDB" id="9801609at2"/>
<evidence type="ECO:0000313" key="5">
    <source>
        <dbReference type="Proteomes" id="UP000182761"/>
    </source>
</evidence>
<dbReference type="EMBL" id="FCOR01000002">
    <property type="protein sequence ID" value="CVK15522.1"/>
    <property type="molecule type" value="Genomic_DNA"/>
</dbReference>
<sequence length="367" mass="42609">MRKLLCIDCRMISMSGIGRYISELLPYIIKELKEDVVLLGKKKDLLPYDAKVIKFDAPIYSIQEQMGYRKIIPESKLFWSPHFNIPLLPINSQKRIATIHDAYHLAYCKELSLLQKIYAKKVINSALKRSDKIITVSNFSKKEILHYTDQKYKDKIEVVYNGVSDNKLELINYPNELNKKPIPYLLYVGNIKPHKNLERAIEAYALFLKNHPEDKIKPLFKIVGKRDGFINGSNNRLEELLNEQPNLKNFIVFTGYITDIELYKLYSEAIALIFPSKYEGFGLPPLEAMKVKCPVLASDIPSIKEICGDSVLYFDPNSIIDISKKINMIYSSKYLRNSLIIKGNKKYREYTWKESAKIHLNIFKKLL</sequence>
<proteinExistence type="predicted"/>
<protein>
    <submittedName>
        <fullName evidence="4">Glycosyltransferase involved in cell wall bisynthesis</fullName>
    </submittedName>
</protein>
<organism evidence="4 5">
    <name type="scientific">Apibacter mensalis</name>
    <dbReference type="NCBI Taxonomy" id="1586267"/>
    <lineage>
        <taxon>Bacteria</taxon>
        <taxon>Pseudomonadati</taxon>
        <taxon>Bacteroidota</taxon>
        <taxon>Flavobacteriia</taxon>
        <taxon>Flavobacteriales</taxon>
        <taxon>Weeksellaceae</taxon>
        <taxon>Apibacter</taxon>
    </lineage>
</organism>
<feature type="domain" description="Glycosyltransferase subfamily 4-like N-terminal" evidence="3">
    <location>
        <begin position="94"/>
        <end position="165"/>
    </location>
</feature>
<accession>A0A0X3AMC6</accession>
<keyword evidence="5" id="KW-1185">Reference proteome</keyword>
<dbReference type="AlphaFoldDB" id="A0A0X3AMC6"/>
<dbReference type="RefSeq" id="WP_073961182.1">
    <property type="nucleotide sequence ID" value="NZ_FCOR01000002.1"/>
</dbReference>